<dbReference type="EMBL" id="JACEIK010000475">
    <property type="protein sequence ID" value="MCD7457747.1"/>
    <property type="molecule type" value="Genomic_DNA"/>
</dbReference>
<organism evidence="2 3">
    <name type="scientific">Datura stramonium</name>
    <name type="common">Jimsonweed</name>
    <name type="synonym">Common thornapple</name>
    <dbReference type="NCBI Taxonomy" id="4076"/>
    <lineage>
        <taxon>Eukaryota</taxon>
        <taxon>Viridiplantae</taxon>
        <taxon>Streptophyta</taxon>
        <taxon>Embryophyta</taxon>
        <taxon>Tracheophyta</taxon>
        <taxon>Spermatophyta</taxon>
        <taxon>Magnoliopsida</taxon>
        <taxon>eudicotyledons</taxon>
        <taxon>Gunneridae</taxon>
        <taxon>Pentapetalae</taxon>
        <taxon>asterids</taxon>
        <taxon>lamiids</taxon>
        <taxon>Solanales</taxon>
        <taxon>Solanaceae</taxon>
        <taxon>Solanoideae</taxon>
        <taxon>Datureae</taxon>
        <taxon>Datura</taxon>
    </lineage>
</organism>
<evidence type="ECO:0000256" key="1">
    <source>
        <dbReference type="SAM" id="MobiDB-lite"/>
    </source>
</evidence>
<evidence type="ECO:0000313" key="2">
    <source>
        <dbReference type="EMBL" id="MCD7457747.1"/>
    </source>
</evidence>
<sequence>MAKDAVAATLFAFVLPSYSKVGDCAFVMEEGRRKKEEEEKAIWVGVVGFANGSRRGRWKAILGRGCGSSANGKQNENGEDDLGGRRRIQVASKKNVLRRNKQKNEEE</sequence>
<proteinExistence type="predicted"/>
<reference evidence="2 3" key="1">
    <citation type="journal article" date="2021" name="BMC Genomics">
        <title>Datura genome reveals duplications of psychoactive alkaloid biosynthetic genes and high mutation rate following tissue culture.</title>
        <authorList>
            <person name="Rajewski A."/>
            <person name="Carter-House D."/>
            <person name="Stajich J."/>
            <person name="Litt A."/>
        </authorList>
    </citation>
    <scope>NUCLEOTIDE SEQUENCE [LARGE SCALE GENOMIC DNA]</scope>
    <source>
        <strain evidence="2">AR-01</strain>
    </source>
</reference>
<gene>
    <name evidence="2" type="ORF">HAX54_036049</name>
</gene>
<protein>
    <submittedName>
        <fullName evidence="2">Uncharacterized protein</fullName>
    </submittedName>
</protein>
<feature type="region of interest" description="Disordered" evidence="1">
    <location>
        <begin position="66"/>
        <end position="85"/>
    </location>
</feature>
<evidence type="ECO:0000313" key="3">
    <source>
        <dbReference type="Proteomes" id="UP000823775"/>
    </source>
</evidence>
<comment type="caution">
    <text evidence="2">The sequence shown here is derived from an EMBL/GenBank/DDBJ whole genome shotgun (WGS) entry which is preliminary data.</text>
</comment>
<accession>A0ABS8SFW0</accession>
<dbReference type="Proteomes" id="UP000823775">
    <property type="component" value="Unassembled WGS sequence"/>
</dbReference>
<name>A0ABS8SFW0_DATST</name>
<keyword evidence="3" id="KW-1185">Reference proteome</keyword>